<dbReference type="Proteomes" id="UP000234323">
    <property type="component" value="Unassembled WGS sequence"/>
</dbReference>
<protein>
    <submittedName>
        <fullName evidence="1">Uncharacterized protein</fullName>
    </submittedName>
</protein>
<gene>
    <name evidence="1" type="ORF">RhiirA4_453180</name>
</gene>
<keyword evidence="2" id="KW-1185">Reference proteome</keyword>
<proteinExistence type="predicted"/>
<evidence type="ECO:0000313" key="1">
    <source>
        <dbReference type="EMBL" id="PKY39895.1"/>
    </source>
</evidence>
<sequence>MTPIKGIKMICVTYELEAQAIEVCNKKIADDNEIRFSKMKAISKQQQDNLNDYEVKIWNVSLDVDKQMLKLYLKNFGLIKNLKFNVKNLYYEVVVRFNGK</sequence>
<name>A0A2I1FZU5_9GLOM</name>
<dbReference type="VEuPathDB" id="FungiDB:FUN_007230"/>
<accession>A0A2I1FZU5</accession>
<dbReference type="EMBL" id="LLXI01000082">
    <property type="protein sequence ID" value="PKY39895.1"/>
    <property type="molecule type" value="Genomic_DNA"/>
</dbReference>
<organism evidence="1 2">
    <name type="scientific">Rhizophagus irregularis</name>
    <dbReference type="NCBI Taxonomy" id="588596"/>
    <lineage>
        <taxon>Eukaryota</taxon>
        <taxon>Fungi</taxon>
        <taxon>Fungi incertae sedis</taxon>
        <taxon>Mucoromycota</taxon>
        <taxon>Glomeromycotina</taxon>
        <taxon>Glomeromycetes</taxon>
        <taxon>Glomerales</taxon>
        <taxon>Glomeraceae</taxon>
        <taxon>Rhizophagus</taxon>
    </lineage>
</organism>
<reference evidence="1 2" key="1">
    <citation type="submission" date="2015-10" db="EMBL/GenBank/DDBJ databases">
        <title>Genome analyses suggest a sexual origin of heterokaryosis in a supposedly ancient asexual fungus.</title>
        <authorList>
            <person name="Ropars J."/>
            <person name="Sedzielewska K."/>
            <person name="Noel J."/>
            <person name="Charron P."/>
            <person name="Farinelli L."/>
            <person name="Marton T."/>
            <person name="Kruger M."/>
            <person name="Pelin A."/>
            <person name="Brachmann A."/>
            <person name="Corradi N."/>
        </authorList>
    </citation>
    <scope>NUCLEOTIDE SEQUENCE [LARGE SCALE GENOMIC DNA]</scope>
    <source>
        <strain evidence="1 2">A4</strain>
    </source>
</reference>
<comment type="caution">
    <text evidence="1">The sequence shown here is derived from an EMBL/GenBank/DDBJ whole genome shotgun (WGS) entry which is preliminary data.</text>
</comment>
<dbReference type="AlphaFoldDB" id="A0A2I1FZU5"/>
<evidence type="ECO:0000313" key="2">
    <source>
        <dbReference type="Proteomes" id="UP000234323"/>
    </source>
</evidence>